<keyword evidence="7" id="KW-1185">Reference proteome</keyword>
<gene>
    <name evidence="6" type="ORF">EVEC_LOCUS3682</name>
</gene>
<dbReference type="GO" id="GO:0046872">
    <property type="term" value="F:metal ion binding"/>
    <property type="evidence" value="ECO:0007669"/>
    <property type="project" value="UniProtKB-KW"/>
</dbReference>
<evidence type="ECO:0000256" key="1">
    <source>
        <dbReference type="ARBA" id="ARBA00022741"/>
    </source>
</evidence>
<evidence type="ECO:0000256" key="3">
    <source>
        <dbReference type="ARBA" id="ARBA00023224"/>
    </source>
</evidence>
<dbReference type="GO" id="GO:0007188">
    <property type="term" value="P:adenylate cyclase-modulating G protein-coupled receptor signaling pathway"/>
    <property type="evidence" value="ECO:0007669"/>
    <property type="project" value="TreeGrafter"/>
</dbReference>
<dbReference type="PANTHER" id="PTHR10218">
    <property type="entry name" value="GTP-BINDING PROTEIN ALPHA SUBUNIT"/>
    <property type="match status" value="1"/>
</dbReference>
<protein>
    <submittedName>
        <fullName evidence="8">G-protein alpha subunit</fullName>
    </submittedName>
</protein>
<dbReference type="AlphaFoldDB" id="A0A0N4V1X3"/>
<proteinExistence type="predicted"/>
<evidence type="ECO:0000256" key="2">
    <source>
        <dbReference type="ARBA" id="ARBA00023134"/>
    </source>
</evidence>
<reference evidence="6 7" key="2">
    <citation type="submission" date="2018-10" db="EMBL/GenBank/DDBJ databases">
        <authorList>
            <consortium name="Pathogen Informatics"/>
        </authorList>
    </citation>
    <scope>NUCLEOTIDE SEQUENCE [LARGE SCALE GENOMIC DNA]</scope>
</reference>
<reference evidence="8" key="1">
    <citation type="submission" date="2017-02" db="UniProtKB">
        <authorList>
            <consortium name="WormBaseParasite"/>
        </authorList>
    </citation>
    <scope>IDENTIFICATION</scope>
</reference>
<dbReference type="GO" id="GO:0005834">
    <property type="term" value="C:heterotrimeric G-protein complex"/>
    <property type="evidence" value="ECO:0007669"/>
    <property type="project" value="TreeGrafter"/>
</dbReference>
<dbReference type="PANTHER" id="PTHR10218:SF210">
    <property type="entry name" value="GUANINE NUCLEOTIDE-BINDING PROTEIN ALPHA-13 SUBUNIT"/>
    <property type="match status" value="1"/>
</dbReference>
<dbReference type="Gene3D" id="1.10.400.10">
    <property type="entry name" value="GI Alpha 1, domain 2-like"/>
    <property type="match status" value="1"/>
</dbReference>
<dbReference type="GO" id="GO:0031683">
    <property type="term" value="F:G-protein beta/gamma-subunit complex binding"/>
    <property type="evidence" value="ECO:0007669"/>
    <property type="project" value="InterPro"/>
</dbReference>
<name>A0A0N4V1X3_ENTVE</name>
<dbReference type="InterPro" id="IPR001019">
    <property type="entry name" value="Gprotein_alpha_su"/>
</dbReference>
<dbReference type="Pfam" id="PF00503">
    <property type="entry name" value="G-alpha"/>
    <property type="match status" value="1"/>
</dbReference>
<keyword evidence="5" id="KW-0460">Magnesium</keyword>
<evidence type="ECO:0000256" key="5">
    <source>
        <dbReference type="PIRSR" id="PIRSR601019-2"/>
    </source>
</evidence>
<dbReference type="InterPro" id="IPR027417">
    <property type="entry name" value="P-loop_NTPase"/>
</dbReference>
<dbReference type="STRING" id="51028.A0A0N4V1X3"/>
<dbReference type="GO" id="GO:0001664">
    <property type="term" value="F:G protein-coupled receptor binding"/>
    <property type="evidence" value="ECO:0007669"/>
    <property type="project" value="TreeGrafter"/>
</dbReference>
<keyword evidence="1 4" id="KW-0547">Nucleotide-binding</keyword>
<dbReference type="GO" id="GO:0005737">
    <property type="term" value="C:cytoplasm"/>
    <property type="evidence" value="ECO:0007669"/>
    <property type="project" value="TreeGrafter"/>
</dbReference>
<feature type="binding site" evidence="5">
    <location>
        <position position="75"/>
    </location>
    <ligand>
        <name>Mg(2+)</name>
        <dbReference type="ChEBI" id="CHEBI:18420"/>
    </ligand>
</feature>
<dbReference type="SUPFAM" id="SSF52540">
    <property type="entry name" value="P-loop containing nucleoside triphosphate hydrolases"/>
    <property type="match status" value="1"/>
</dbReference>
<keyword evidence="2 4" id="KW-0342">GTP-binding</keyword>
<dbReference type="SUPFAM" id="SSF47895">
    <property type="entry name" value="Transducin (alpha subunit), insertion domain"/>
    <property type="match status" value="1"/>
</dbReference>
<keyword evidence="3" id="KW-0807">Transducer</keyword>
<dbReference type="PRINTS" id="PR00318">
    <property type="entry name" value="GPROTEINA"/>
</dbReference>
<dbReference type="InterPro" id="IPR011025">
    <property type="entry name" value="GproteinA_insert"/>
</dbReference>
<organism evidence="8">
    <name type="scientific">Enterobius vermicularis</name>
    <name type="common">Human pinworm</name>
    <dbReference type="NCBI Taxonomy" id="51028"/>
    <lineage>
        <taxon>Eukaryota</taxon>
        <taxon>Metazoa</taxon>
        <taxon>Ecdysozoa</taxon>
        <taxon>Nematoda</taxon>
        <taxon>Chromadorea</taxon>
        <taxon>Rhabditida</taxon>
        <taxon>Spirurina</taxon>
        <taxon>Oxyuridomorpha</taxon>
        <taxon>Oxyuroidea</taxon>
        <taxon>Oxyuridae</taxon>
        <taxon>Enterobius</taxon>
    </lineage>
</organism>
<evidence type="ECO:0000313" key="8">
    <source>
        <dbReference type="WBParaSite" id="EVEC_0000397401-mRNA-1"/>
    </source>
</evidence>
<dbReference type="Proteomes" id="UP000274131">
    <property type="component" value="Unassembled WGS sequence"/>
</dbReference>
<dbReference type="PROSITE" id="PS51882">
    <property type="entry name" value="G_ALPHA"/>
    <property type="match status" value="1"/>
</dbReference>
<evidence type="ECO:0000313" key="7">
    <source>
        <dbReference type="Proteomes" id="UP000274131"/>
    </source>
</evidence>
<dbReference type="GO" id="GO:0005525">
    <property type="term" value="F:GTP binding"/>
    <property type="evidence" value="ECO:0007669"/>
    <property type="project" value="UniProtKB-KW"/>
</dbReference>
<dbReference type="OrthoDB" id="5817230at2759"/>
<sequence>MVNDEMDDVSDSFTQEQYEALKALWTDAALRKIFSDSRLYMINESTKYFLDALDRIAANNYKPTVEDMLTAYCPTFEAENFVFNVDNQTFQIFEFASQGTERLNWVQLYDYIDAIIVCISLSAYNQMNEEEAFTSYLDDSLKLLEEICAQPKFGDALIFVFLNKVDLFAEKLKEVPLCDYMKEYTGSCRFEDAKTFFEQLVRSRVSERKEPMKVEFTCFTNNELTRITVEKIFKTFAQKTQ</sequence>
<dbReference type="WBParaSite" id="EVEC_0000397401-mRNA-1">
    <property type="protein sequence ID" value="EVEC_0000397401-mRNA-1"/>
    <property type="gene ID" value="EVEC_0000397401"/>
</dbReference>
<keyword evidence="5" id="KW-0479">Metal-binding</keyword>
<dbReference type="FunFam" id="3.40.50.300:FF:000720">
    <property type="entry name" value="Guanine nucleotide-binding protein G(k) subunit alpha"/>
    <property type="match status" value="1"/>
</dbReference>
<dbReference type="EMBL" id="UXUI01007656">
    <property type="protein sequence ID" value="VDD88539.1"/>
    <property type="molecule type" value="Genomic_DNA"/>
</dbReference>
<evidence type="ECO:0000313" key="6">
    <source>
        <dbReference type="EMBL" id="VDD88539.1"/>
    </source>
</evidence>
<dbReference type="GO" id="GO:0003924">
    <property type="term" value="F:GTPase activity"/>
    <property type="evidence" value="ECO:0007669"/>
    <property type="project" value="InterPro"/>
</dbReference>
<accession>A0A0N4V1X3</accession>
<evidence type="ECO:0000256" key="4">
    <source>
        <dbReference type="PIRSR" id="PIRSR601019-1"/>
    </source>
</evidence>
<feature type="binding site" evidence="4">
    <location>
        <begin position="163"/>
        <end position="166"/>
    </location>
    <ligand>
        <name>GTP</name>
        <dbReference type="ChEBI" id="CHEBI:37565"/>
    </ligand>
</feature>
<feature type="binding site" evidence="4">
    <location>
        <begin position="69"/>
        <end position="75"/>
    </location>
    <ligand>
        <name>GTP</name>
        <dbReference type="ChEBI" id="CHEBI:37565"/>
    </ligand>
</feature>
<dbReference type="SMART" id="SM00275">
    <property type="entry name" value="G_alpha"/>
    <property type="match status" value="1"/>
</dbReference>
<dbReference type="Gene3D" id="3.40.50.300">
    <property type="entry name" value="P-loop containing nucleotide triphosphate hydrolases"/>
    <property type="match status" value="1"/>
</dbReference>